<dbReference type="Proteomes" id="UP000078559">
    <property type="component" value="Chromosome 7"/>
</dbReference>
<protein>
    <submittedName>
        <fullName evidence="1">Uncharacterized protein</fullName>
    </submittedName>
</protein>
<reference evidence="1" key="1">
    <citation type="submission" date="2014-12" db="EMBL/GenBank/DDBJ databases">
        <title>Genome Sequence of Valsa Canker Pathogens Uncovers a Specific Adaption of Colonization on Woody Bark.</title>
        <authorList>
            <person name="Yin Z."/>
            <person name="Liu H."/>
            <person name="Gao X."/>
            <person name="Li Z."/>
            <person name="Song N."/>
            <person name="Ke X."/>
            <person name="Dai Q."/>
            <person name="Wu Y."/>
            <person name="Sun Y."/>
            <person name="Xu J.-R."/>
            <person name="Kang Z.K."/>
            <person name="Wang L."/>
            <person name="Huang L."/>
        </authorList>
    </citation>
    <scope>NUCLEOTIDE SEQUENCE [LARGE SCALE GENOMIC DNA]</scope>
    <source>
        <strain evidence="1">03-8</strain>
    </source>
</reference>
<name>A0A194W4Z7_CYTMA</name>
<evidence type="ECO:0000313" key="1">
    <source>
        <dbReference type="EMBL" id="KUI71158.1"/>
    </source>
</evidence>
<organism evidence="1 2">
    <name type="scientific">Cytospora mali</name>
    <name type="common">Apple Valsa canker fungus</name>
    <name type="synonym">Valsa mali</name>
    <dbReference type="NCBI Taxonomy" id="578113"/>
    <lineage>
        <taxon>Eukaryota</taxon>
        <taxon>Fungi</taxon>
        <taxon>Dikarya</taxon>
        <taxon>Ascomycota</taxon>
        <taxon>Pezizomycotina</taxon>
        <taxon>Sordariomycetes</taxon>
        <taxon>Sordariomycetidae</taxon>
        <taxon>Diaporthales</taxon>
        <taxon>Cytosporaceae</taxon>
        <taxon>Cytospora</taxon>
    </lineage>
</organism>
<proteinExistence type="predicted"/>
<gene>
    <name evidence="1" type="ORF">VM1G_11783</name>
</gene>
<sequence length="102" mass="11859">MRKATTCERGALRSRVVYFCMDAGSWERMRSARDCCFWLVVSVLFHRLPGRERSLAARGEKLVVVLEVVVGVCSGPKPRRREERRRCFHMVGGRRPGYRVEM</sequence>
<dbReference type="AlphaFoldDB" id="A0A194W4Z7"/>
<keyword evidence="2" id="KW-1185">Reference proteome</keyword>
<accession>A0A194W4Z7</accession>
<evidence type="ECO:0000313" key="2">
    <source>
        <dbReference type="Proteomes" id="UP000078559"/>
    </source>
</evidence>
<dbReference type="EMBL" id="CM003104">
    <property type="protein sequence ID" value="KUI71158.1"/>
    <property type="molecule type" value="Genomic_DNA"/>
</dbReference>